<dbReference type="EMBL" id="REGN01005278">
    <property type="protein sequence ID" value="RNA14020.1"/>
    <property type="molecule type" value="Genomic_DNA"/>
</dbReference>
<reference evidence="1 2" key="1">
    <citation type="journal article" date="2018" name="Sci. Rep.">
        <title>Genomic signatures of local adaptation to the degree of environmental predictability in rotifers.</title>
        <authorList>
            <person name="Franch-Gras L."/>
            <person name="Hahn C."/>
            <person name="Garcia-Roger E.M."/>
            <person name="Carmona M.J."/>
            <person name="Serra M."/>
            <person name="Gomez A."/>
        </authorList>
    </citation>
    <scope>NUCLEOTIDE SEQUENCE [LARGE SCALE GENOMIC DNA]</scope>
    <source>
        <strain evidence="1">HYR1</strain>
    </source>
</reference>
<dbReference type="Proteomes" id="UP000276133">
    <property type="component" value="Unassembled WGS sequence"/>
</dbReference>
<accession>A0A3M7QRP4</accession>
<dbReference type="AlphaFoldDB" id="A0A3M7QRP4"/>
<sequence>MQNKYQNRHYLSRLAIWARTVALKSKFYYLRLNINININFVDKFYLTTITKRWMIIKGINSNN</sequence>
<protein>
    <submittedName>
        <fullName evidence="1">Uncharacterized protein</fullName>
    </submittedName>
</protein>
<evidence type="ECO:0000313" key="1">
    <source>
        <dbReference type="EMBL" id="RNA14020.1"/>
    </source>
</evidence>
<name>A0A3M7QRP4_BRAPC</name>
<proteinExistence type="predicted"/>
<comment type="caution">
    <text evidence="1">The sequence shown here is derived from an EMBL/GenBank/DDBJ whole genome shotgun (WGS) entry which is preliminary data.</text>
</comment>
<gene>
    <name evidence="1" type="ORF">BpHYR1_035947</name>
</gene>
<organism evidence="1 2">
    <name type="scientific">Brachionus plicatilis</name>
    <name type="common">Marine rotifer</name>
    <name type="synonym">Brachionus muelleri</name>
    <dbReference type="NCBI Taxonomy" id="10195"/>
    <lineage>
        <taxon>Eukaryota</taxon>
        <taxon>Metazoa</taxon>
        <taxon>Spiralia</taxon>
        <taxon>Gnathifera</taxon>
        <taxon>Rotifera</taxon>
        <taxon>Eurotatoria</taxon>
        <taxon>Monogononta</taxon>
        <taxon>Pseudotrocha</taxon>
        <taxon>Ploima</taxon>
        <taxon>Brachionidae</taxon>
        <taxon>Brachionus</taxon>
    </lineage>
</organism>
<evidence type="ECO:0000313" key="2">
    <source>
        <dbReference type="Proteomes" id="UP000276133"/>
    </source>
</evidence>
<keyword evidence="2" id="KW-1185">Reference proteome</keyword>